<dbReference type="EMBL" id="GGEC01061158">
    <property type="protein sequence ID" value="MBX41642.1"/>
    <property type="molecule type" value="Transcribed_RNA"/>
</dbReference>
<dbReference type="AlphaFoldDB" id="A0A2P2NGM6"/>
<sequence>MEIESGPLDKLSPARKNSFAWEFLTLVLYVS</sequence>
<evidence type="ECO:0000313" key="1">
    <source>
        <dbReference type="EMBL" id="MBX41642.1"/>
    </source>
</evidence>
<organism evidence="1">
    <name type="scientific">Rhizophora mucronata</name>
    <name type="common">Asiatic mangrove</name>
    <dbReference type="NCBI Taxonomy" id="61149"/>
    <lineage>
        <taxon>Eukaryota</taxon>
        <taxon>Viridiplantae</taxon>
        <taxon>Streptophyta</taxon>
        <taxon>Embryophyta</taxon>
        <taxon>Tracheophyta</taxon>
        <taxon>Spermatophyta</taxon>
        <taxon>Magnoliopsida</taxon>
        <taxon>eudicotyledons</taxon>
        <taxon>Gunneridae</taxon>
        <taxon>Pentapetalae</taxon>
        <taxon>rosids</taxon>
        <taxon>fabids</taxon>
        <taxon>Malpighiales</taxon>
        <taxon>Rhizophoraceae</taxon>
        <taxon>Rhizophora</taxon>
    </lineage>
</organism>
<proteinExistence type="predicted"/>
<name>A0A2P2NGM6_RHIMU</name>
<accession>A0A2P2NGM6</accession>
<protein>
    <submittedName>
        <fullName evidence="1">Uncharacterized protein</fullName>
    </submittedName>
</protein>
<reference evidence="1" key="1">
    <citation type="submission" date="2018-02" db="EMBL/GenBank/DDBJ databases">
        <title>Rhizophora mucronata_Transcriptome.</title>
        <authorList>
            <person name="Meera S.P."/>
            <person name="Sreeshan A."/>
            <person name="Augustine A."/>
        </authorList>
    </citation>
    <scope>NUCLEOTIDE SEQUENCE</scope>
    <source>
        <tissue evidence="1">Leaf</tissue>
    </source>
</reference>